<reference evidence="2" key="1">
    <citation type="submission" date="2014-11" db="EMBL/GenBank/DDBJ databases">
        <authorList>
            <person name="Otto D Thomas"/>
            <person name="Naeem Raeece"/>
        </authorList>
    </citation>
    <scope>NUCLEOTIDE SEQUENCE</scope>
</reference>
<name>A0A0G4HR23_9ALVE</name>
<protein>
    <submittedName>
        <fullName evidence="2">Uncharacterized protein</fullName>
    </submittedName>
</protein>
<evidence type="ECO:0000256" key="1">
    <source>
        <dbReference type="SAM" id="MobiDB-lite"/>
    </source>
</evidence>
<dbReference type="EMBL" id="CDMZ01003542">
    <property type="protein sequence ID" value="CEM46750.1"/>
    <property type="molecule type" value="Genomic_DNA"/>
</dbReference>
<dbReference type="VEuPathDB" id="CryptoDB:Cvel_30467"/>
<evidence type="ECO:0000313" key="2">
    <source>
        <dbReference type="EMBL" id="CEM46750.1"/>
    </source>
</evidence>
<dbReference type="AlphaFoldDB" id="A0A0G4HR23"/>
<gene>
    <name evidence="2" type="ORF">Cvel_30467</name>
</gene>
<feature type="region of interest" description="Disordered" evidence="1">
    <location>
        <begin position="187"/>
        <end position="209"/>
    </location>
</feature>
<feature type="compositionally biased region" description="Pro residues" evidence="1">
    <location>
        <begin position="191"/>
        <end position="201"/>
    </location>
</feature>
<accession>A0A0G4HR23</accession>
<organism evidence="2">
    <name type="scientific">Chromera velia CCMP2878</name>
    <dbReference type="NCBI Taxonomy" id="1169474"/>
    <lineage>
        <taxon>Eukaryota</taxon>
        <taxon>Sar</taxon>
        <taxon>Alveolata</taxon>
        <taxon>Colpodellida</taxon>
        <taxon>Chromeraceae</taxon>
        <taxon>Chromera</taxon>
    </lineage>
</organism>
<sequence>MAHYAFALHATTPCCGSEGFYFPPTPRPFNLEKVIGKTDWDSKNREIDAQLRKVSSLNGFFDWGKSQAAKKRRFQYFSSSMNEFFKERQYNDRDIIWEVRGYLNGPGREGLLLHVFNPEKKDPAPSDFAAGDDNCFRCTEILGFVNRDGDPSAHVTEAILAMNEPDVIIQIDQDDPRTDALLPFAQTVAPSAPPLPGPSEAPPAYEEDK</sequence>
<proteinExistence type="predicted"/>